<dbReference type="AlphaFoldDB" id="A0A7D9DYY1"/>
<evidence type="ECO:0000313" key="2">
    <source>
        <dbReference type="Proteomes" id="UP001152795"/>
    </source>
</evidence>
<accession>A0A7D9DYY1</accession>
<keyword evidence="2" id="KW-1185">Reference proteome</keyword>
<proteinExistence type="predicted"/>
<dbReference type="EMBL" id="CACRXK020002541">
    <property type="protein sequence ID" value="CAB3994809.1"/>
    <property type="molecule type" value="Genomic_DNA"/>
</dbReference>
<name>A0A7D9DYY1_PARCT</name>
<feature type="non-terminal residue" evidence="1">
    <location>
        <position position="117"/>
    </location>
</feature>
<reference evidence="1" key="1">
    <citation type="submission" date="2020-04" db="EMBL/GenBank/DDBJ databases">
        <authorList>
            <person name="Alioto T."/>
            <person name="Alioto T."/>
            <person name="Gomez Garrido J."/>
        </authorList>
    </citation>
    <scope>NUCLEOTIDE SEQUENCE</scope>
    <source>
        <strain evidence="1">A484AB</strain>
    </source>
</reference>
<organism evidence="1 2">
    <name type="scientific">Paramuricea clavata</name>
    <name type="common">Red gorgonian</name>
    <name type="synonym">Violescent sea-whip</name>
    <dbReference type="NCBI Taxonomy" id="317549"/>
    <lineage>
        <taxon>Eukaryota</taxon>
        <taxon>Metazoa</taxon>
        <taxon>Cnidaria</taxon>
        <taxon>Anthozoa</taxon>
        <taxon>Octocorallia</taxon>
        <taxon>Malacalcyonacea</taxon>
        <taxon>Plexauridae</taxon>
        <taxon>Paramuricea</taxon>
    </lineage>
</organism>
<comment type="caution">
    <text evidence="1">The sequence shown here is derived from an EMBL/GenBank/DDBJ whole genome shotgun (WGS) entry which is preliminary data.</text>
</comment>
<evidence type="ECO:0000313" key="1">
    <source>
        <dbReference type="EMBL" id="CAB3994809.1"/>
    </source>
</evidence>
<dbReference type="Proteomes" id="UP001152795">
    <property type="component" value="Unassembled WGS sequence"/>
</dbReference>
<protein>
    <submittedName>
        <fullName evidence="1">Uncharacterized protein</fullName>
    </submittedName>
</protein>
<sequence length="117" mass="13409">MILELSSVMKEHNENVEKRLKSLEQIVKTQMPIIDKMDDSTKESFKLLEQRFESFERRIKSPLKLNSTFESFNDKLAPPNENAEISTIDLDSFRRLLDTSLDGIPPTSTSTSTEISS</sequence>
<gene>
    <name evidence="1" type="ORF">PACLA_8A067952</name>
</gene>